<sequence length="217" mass="23130">MSESAAEPPAEAGARRRGRPRLSAAGDSRGRIVAAAEKEFAARGYDATSMRAVARRAGVDAALVHHYFDAKADLFAEVIAAPLRPDRAIKAVLAGPREDIGVNIVRFLLEEFEKPGVRARGTALIRSVVGSDGTSLLRDFLVREVFRRIAAALDAPDADLRANLAASQIVGIMLTRYVLRLEPLASAPIDDLVARVGPAVQWHLTGYPLDGAVSAGE</sequence>
<dbReference type="SUPFAM" id="SSF46689">
    <property type="entry name" value="Homeodomain-like"/>
    <property type="match status" value="1"/>
</dbReference>
<feature type="compositionally biased region" description="Low complexity" evidence="3">
    <location>
        <begin position="1"/>
        <end position="12"/>
    </location>
</feature>
<dbReference type="PROSITE" id="PS50977">
    <property type="entry name" value="HTH_TETR_2"/>
    <property type="match status" value="1"/>
</dbReference>
<dbReference type="InterPro" id="IPR041678">
    <property type="entry name" value="TetR_C_16"/>
</dbReference>
<evidence type="ECO:0000256" key="2">
    <source>
        <dbReference type="PROSITE-ProRule" id="PRU00335"/>
    </source>
</evidence>
<feature type="DNA-binding region" description="H-T-H motif" evidence="2">
    <location>
        <begin position="49"/>
        <end position="68"/>
    </location>
</feature>
<dbReference type="SUPFAM" id="SSF48498">
    <property type="entry name" value="Tetracyclin repressor-like, C-terminal domain"/>
    <property type="match status" value="1"/>
</dbReference>
<accession>A0A4Y9QSE6</accession>
<name>A0A4Y9QSE6_9MICO</name>
<evidence type="ECO:0000256" key="3">
    <source>
        <dbReference type="SAM" id="MobiDB-lite"/>
    </source>
</evidence>
<organism evidence="5 6">
    <name type="scientific">Orlajensenia leifsoniae</name>
    <dbReference type="NCBI Taxonomy" id="2561933"/>
    <lineage>
        <taxon>Bacteria</taxon>
        <taxon>Bacillati</taxon>
        <taxon>Actinomycetota</taxon>
        <taxon>Actinomycetes</taxon>
        <taxon>Micrococcales</taxon>
        <taxon>Microbacteriaceae</taxon>
        <taxon>Orlajensenia</taxon>
    </lineage>
</organism>
<dbReference type="AlphaFoldDB" id="A0A4Y9QSE6"/>
<evidence type="ECO:0000256" key="1">
    <source>
        <dbReference type="ARBA" id="ARBA00023125"/>
    </source>
</evidence>
<protein>
    <submittedName>
        <fullName evidence="5">TetR/AcrR family transcriptional regulator</fullName>
    </submittedName>
</protein>
<dbReference type="PANTHER" id="PTHR30055:SF235">
    <property type="entry name" value="TRANSCRIPTIONAL REGULATORY PROTEIN"/>
    <property type="match status" value="1"/>
</dbReference>
<feature type="domain" description="HTH tetR-type" evidence="4">
    <location>
        <begin position="26"/>
        <end position="86"/>
    </location>
</feature>
<evidence type="ECO:0000313" key="6">
    <source>
        <dbReference type="Proteomes" id="UP000298127"/>
    </source>
</evidence>
<feature type="region of interest" description="Disordered" evidence="3">
    <location>
        <begin position="1"/>
        <end position="26"/>
    </location>
</feature>
<dbReference type="PANTHER" id="PTHR30055">
    <property type="entry name" value="HTH-TYPE TRANSCRIPTIONAL REGULATOR RUTR"/>
    <property type="match status" value="1"/>
</dbReference>
<dbReference type="GO" id="GO:0003700">
    <property type="term" value="F:DNA-binding transcription factor activity"/>
    <property type="evidence" value="ECO:0007669"/>
    <property type="project" value="TreeGrafter"/>
</dbReference>
<dbReference type="PRINTS" id="PR00455">
    <property type="entry name" value="HTHTETR"/>
</dbReference>
<proteinExistence type="predicted"/>
<dbReference type="InterPro" id="IPR009057">
    <property type="entry name" value="Homeodomain-like_sf"/>
</dbReference>
<dbReference type="InterPro" id="IPR036271">
    <property type="entry name" value="Tet_transcr_reg_TetR-rel_C_sf"/>
</dbReference>
<dbReference type="Proteomes" id="UP000298127">
    <property type="component" value="Unassembled WGS sequence"/>
</dbReference>
<evidence type="ECO:0000259" key="4">
    <source>
        <dbReference type="PROSITE" id="PS50977"/>
    </source>
</evidence>
<dbReference type="Pfam" id="PF17920">
    <property type="entry name" value="TetR_C_16"/>
    <property type="match status" value="1"/>
</dbReference>
<keyword evidence="1 2" id="KW-0238">DNA-binding</keyword>
<comment type="caution">
    <text evidence="5">The sequence shown here is derived from an EMBL/GenBank/DDBJ whole genome shotgun (WGS) entry which is preliminary data.</text>
</comment>
<dbReference type="EMBL" id="SPQZ01000010">
    <property type="protein sequence ID" value="TFV94033.1"/>
    <property type="molecule type" value="Genomic_DNA"/>
</dbReference>
<dbReference type="RefSeq" id="WP_135121724.1">
    <property type="nucleotide sequence ID" value="NZ_SPQZ01000010.1"/>
</dbReference>
<dbReference type="Pfam" id="PF00440">
    <property type="entry name" value="TetR_N"/>
    <property type="match status" value="1"/>
</dbReference>
<dbReference type="GO" id="GO:0000976">
    <property type="term" value="F:transcription cis-regulatory region binding"/>
    <property type="evidence" value="ECO:0007669"/>
    <property type="project" value="TreeGrafter"/>
</dbReference>
<evidence type="ECO:0000313" key="5">
    <source>
        <dbReference type="EMBL" id="TFV94033.1"/>
    </source>
</evidence>
<keyword evidence="6" id="KW-1185">Reference proteome</keyword>
<dbReference type="Gene3D" id="1.10.357.10">
    <property type="entry name" value="Tetracycline Repressor, domain 2"/>
    <property type="match status" value="1"/>
</dbReference>
<dbReference type="Gene3D" id="1.10.10.60">
    <property type="entry name" value="Homeodomain-like"/>
    <property type="match status" value="1"/>
</dbReference>
<gene>
    <name evidence="5" type="ORF">E4M00_17280</name>
</gene>
<dbReference type="InterPro" id="IPR001647">
    <property type="entry name" value="HTH_TetR"/>
</dbReference>
<dbReference type="InterPro" id="IPR050109">
    <property type="entry name" value="HTH-type_TetR-like_transc_reg"/>
</dbReference>
<reference evidence="5 6" key="1">
    <citation type="journal article" date="2018" name="J. Microbiol.">
        <title>Leifsonia flava sp. nov., a novel actinobacterium isolated from the rhizosphere of Aquilegia viridiflora.</title>
        <authorList>
            <person name="Cai Y."/>
            <person name="Tao W.Z."/>
            <person name="Ma Y.J."/>
            <person name="Cheng J."/>
            <person name="Zhang M.Y."/>
            <person name="Zhang Y.X."/>
        </authorList>
    </citation>
    <scope>NUCLEOTIDE SEQUENCE [LARGE SCALE GENOMIC DNA]</scope>
    <source>
        <strain evidence="5 6">SYP-B2174</strain>
    </source>
</reference>